<dbReference type="InterPro" id="IPR029044">
    <property type="entry name" value="Nucleotide-diphossugar_trans"/>
</dbReference>
<reference evidence="2" key="1">
    <citation type="submission" date="2018-05" db="EMBL/GenBank/DDBJ databases">
        <authorList>
            <person name="Lanie J.A."/>
            <person name="Ng W.-L."/>
            <person name="Kazmierczak K.M."/>
            <person name="Andrzejewski T.M."/>
            <person name="Davidsen T.M."/>
            <person name="Wayne K.J."/>
            <person name="Tettelin H."/>
            <person name="Glass J.I."/>
            <person name="Rusch D."/>
            <person name="Podicherti R."/>
            <person name="Tsui H.-C.T."/>
            <person name="Winkler M.E."/>
        </authorList>
    </citation>
    <scope>NUCLEOTIDE SEQUENCE</scope>
</reference>
<dbReference type="Gene3D" id="3.90.550.10">
    <property type="entry name" value="Spore Coat Polysaccharide Biosynthesis Protein SpsA, Chain A"/>
    <property type="match status" value="1"/>
</dbReference>
<proteinExistence type="predicted"/>
<feature type="domain" description="Glycosyltransferase 2-like" evidence="1">
    <location>
        <begin position="5"/>
        <end position="111"/>
    </location>
</feature>
<dbReference type="AlphaFoldDB" id="A0A381ZEF3"/>
<dbReference type="InterPro" id="IPR050256">
    <property type="entry name" value="Glycosyltransferase_2"/>
</dbReference>
<organism evidence="2">
    <name type="scientific">marine metagenome</name>
    <dbReference type="NCBI Taxonomy" id="408172"/>
    <lineage>
        <taxon>unclassified sequences</taxon>
        <taxon>metagenomes</taxon>
        <taxon>ecological metagenomes</taxon>
    </lineage>
</organism>
<dbReference type="InterPro" id="IPR001173">
    <property type="entry name" value="Glyco_trans_2-like"/>
</dbReference>
<dbReference type="EMBL" id="UINC01021006">
    <property type="protein sequence ID" value="SVA87646.1"/>
    <property type="molecule type" value="Genomic_DNA"/>
</dbReference>
<dbReference type="CDD" id="cd04179">
    <property type="entry name" value="DPM_DPG-synthase_like"/>
    <property type="match status" value="1"/>
</dbReference>
<protein>
    <recommendedName>
        <fullName evidence="1">Glycosyltransferase 2-like domain-containing protein</fullName>
    </recommendedName>
</protein>
<name>A0A381ZEF3_9ZZZZ</name>
<evidence type="ECO:0000259" key="1">
    <source>
        <dbReference type="Pfam" id="PF00535"/>
    </source>
</evidence>
<gene>
    <name evidence="2" type="ORF">METZ01_LOCUS140500</name>
</gene>
<dbReference type="SUPFAM" id="SSF53448">
    <property type="entry name" value="Nucleotide-diphospho-sugar transferases"/>
    <property type="match status" value="1"/>
</dbReference>
<dbReference type="Pfam" id="PF00535">
    <property type="entry name" value="Glycos_transf_2"/>
    <property type="match status" value="1"/>
</dbReference>
<accession>A0A381ZEF3</accession>
<dbReference type="PANTHER" id="PTHR48090">
    <property type="entry name" value="UNDECAPRENYL-PHOSPHATE 4-DEOXY-4-FORMAMIDO-L-ARABINOSE TRANSFERASE-RELATED"/>
    <property type="match status" value="1"/>
</dbReference>
<evidence type="ECO:0000313" key="2">
    <source>
        <dbReference type="EMBL" id="SVA87646.1"/>
    </source>
</evidence>
<sequence>MERLSIIIPCYNESKSLPMLISRCKEVANNDSNIEIVIVDNGSNDDTSSVLDDLTSGLTFITRVEIEVNQGYGHGILAGLAAARGEILSWTHADMQTDLGDALKGLDFFNSESNSEELFVKGRRQGRPLADVFFTVGMSIFETLLLRKFMWDINAQPTMFHRKFFLTWNMPPKDFSLDLYAYYMAKKSRLGVKRFPVVFAERAHGVSNWNVSFISKYHFIKRTLLYSFGLQKRMR</sequence>